<dbReference type="InterPro" id="IPR036388">
    <property type="entry name" value="WH-like_DNA-bd_sf"/>
</dbReference>
<keyword evidence="3" id="KW-0238">DNA-binding</keyword>
<dbReference type="GO" id="GO:0003700">
    <property type="term" value="F:DNA-binding transcription factor activity"/>
    <property type="evidence" value="ECO:0007669"/>
    <property type="project" value="InterPro"/>
</dbReference>
<keyword evidence="4" id="KW-0804">Transcription</keyword>
<dbReference type="AlphaFoldDB" id="A0A1W6YTX7"/>
<dbReference type="RefSeq" id="WP_086067887.1">
    <property type="nucleotide sequence ID" value="NZ_CP021108.1"/>
</dbReference>
<dbReference type="OrthoDB" id="9133980at2"/>
<evidence type="ECO:0000313" key="6">
    <source>
        <dbReference type="EMBL" id="ARP84545.1"/>
    </source>
</evidence>
<feature type="domain" description="HTH lysR-type" evidence="5">
    <location>
        <begin position="1"/>
        <end position="60"/>
    </location>
</feature>
<dbReference type="Gene3D" id="1.10.10.10">
    <property type="entry name" value="Winged helix-like DNA-binding domain superfamily/Winged helix DNA-binding domain"/>
    <property type="match status" value="1"/>
</dbReference>
<keyword evidence="2" id="KW-0805">Transcription regulation</keyword>
<dbReference type="Gene3D" id="3.40.190.290">
    <property type="match status" value="1"/>
</dbReference>
<dbReference type="PRINTS" id="PR00039">
    <property type="entry name" value="HTHLYSR"/>
</dbReference>
<sequence length="302" mass="32774">MDYSLRDLKFFETVAELGNIGRAADMLGRSQPAITKCIQRLEESIGGELFVRAGRGITLTPVGELLLFRSRQLTSKAAEIDRELSDFAQGNGGHVRIGSGLVSADQIVPDLCAKILAGSVRTTFEIVVDSNIPLREDLRNGSIDLLLGLLPTADPDFTSVAIAEEVVVAVAPSSHPVFAEADPTLETLLQHPWALPSEKLPSRQWLDAAFTSRGFRRPTVLLETNAPALLPRVVSDAGLIGFLPRRVLRREHALDLREIPIGETTFSRQFGVSYRRAGLLSPAARRIVDILVSVGPAILADV</sequence>
<comment type="similarity">
    <text evidence="1">Belongs to the LysR transcriptional regulatory family.</text>
</comment>
<dbReference type="GO" id="GO:0003677">
    <property type="term" value="F:DNA binding"/>
    <property type="evidence" value="ECO:0007669"/>
    <property type="project" value="UniProtKB-KW"/>
</dbReference>
<dbReference type="InterPro" id="IPR005119">
    <property type="entry name" value="LysR_subst-bd"/>
</dbReference>
<keyword evidence="7" id="KW-1185">Reference proteome</keyword>
<reference evidence="6 7" key="1">
    <citation type="submission" date="2017-05" db="EMBL/GenBank/DDBJ databases">
        <title>Complete and WGS of Bordetella genogroups.</title>
        <authorList>
            <person name="Spilker T."/>
            <person name="LiPuma J."/>
        </authorList>
    </citation>
    <scope>NUCLEOTIDE SEQUENCE [LARGE SCALE GENOMIC DNA]</scope>
    <source>
        <strain evidence="6 7">AU19157</strain>
    </source>
</reference>
<dbReference type="Pfam" id="PF03466">
    <property type="entry name" value="LysR_substrate"/>
    <property type="match status" value="1"/>
</dbReference>
<evidence type="ECO:0000256" key="2">
    <source>
        <dbReference type="ARBA" id="ARBA00023015"/>
    </source>
</evidence>
<dbReference type="PROSITE" id="PS50931">
    <property type="entry name" value="HTH_LYSR"/>
    <property type="match status" value="1"/>
</dbReference>
<dbReference type="Pfam" id="PF00126">
    <property type="entry name" value="HTH_1"/>
    <property type="match status" value="1"/>
</dbReference>
<dbReference type="FunFam" id="1.10.10.10:FF:000001">
    <property type="entry name" value="LysR family transcriptional regulator"/>
    <property type="match status" value="1"/>
</dbReference>
<gene>
    <name evidence="6" type="ORF">CAL12_14565</name>
</gene>
<protein>
    <submittedName>
        <fullName evidence="6">LysR family transcriptional regulator</fullName>
    </submittedName>
</protein>
<evidence type="ECO:0000256" key="3">
    <source>
        <dbReference type="ARBA" id="ARBA00023125"/>
    </source>
</evidence>
<dbReference type="EMBL" id="CP021108">
    <property type="protein sequence ID" value="ARP84545.1"/>
    <property type="molecule type" value="Genomic_DNA"/>
</dbReference>
<dbReference type="SUPFAM" id="SSF53850">
    <property type="entry name" value="Periplasmic binding protein-like II"/>
    <property type="match status" value="1"/>
</dbReference>
<dbReference type="PANTHER" id="PTHR30419:SF8">
    <property type="entry name" value="NITROGEN ASSIMILATION TRANSCRIPTIONAL ACTIVATOR-RELATED"/>
    <property type="match status" value="1"/>
</dbReference>
<organism evidence="6 7">
    <name type="scientific">Bordetella genomosp. 8</name>
    <dbReference type="NCBI Taxonomy" id="1416806"/>
    <lineage>
        <taxon>Bacteria</taxon>
        <taxon>Pseudomonadati</taxon>
        <taxon>Pseudomonadota</taxon>
        <taxon>Betaproteobacteria</taxon>
        <taxon>Burkholderiales</taxon>
        <taxon>Alcaligenaceae</taxon>
        <taxon>Bordetella</taxon>
    </lineage>
</organism>
<dbReference type="SUPFAM" id="SSF46785">
    <property type="entry name" value="Winged helix' DNA-binding domain"/>
    <property type="match status" value="1"/>
</dbReference>
<dbReference type="STRING" id="1416806.CAL12_14565"/>
<name>A0A1W6YTX7_9BORD</name>
<evidence type="ECO:0000259" key="5">
    <source>
        <dbReference type="PROSITE" id="PS50931"/>
    </source>
</evidence>
<dbReference type="InterPro" id="IPR000847">
    <property type="entry name" value="LysR_HTH_N"/>
</dbReference>
<dbReference type="GO" id="GO:0005829">
    <property type="term" value="C:cytosol"/>
    <property type="evidence" value="ECO:0007669"/>
    <property type="project" value="TreeGrafter"/>
</dbReference>
<evidence type="ECO:0000256" key="1">
    <source>
        <dbReference type="ARBA" id="ARBA00009437"/>
    </source>
</evidence>
<dbReference type="InterPro" id="IPR036390">
    <property type="entry name" value="WH_DNA-bd_sf"/>
</dbReference>
<proteinExistence type="inferred from homology"/>
<accession>A0A1W6YTX7</accession>
<dbReference type="Proteomes" id="UP000194151">
    <property type="component" value="Chromosome"/>
</dbReference>
<dbReference type="InterPro" id="IPR050950">
    <property type="entry name" value="HTH-type_LysR_regulators"/>
</dbReference>
<dbReference type="KEGG" id="bgv:CAL12_14565"/>
<dbReference type="PANTHER" id="PTHR30419">
    <property type="entry name" value="HTH-TYPE TRANSCRIPTIONAL REGULATOR YBHD"/>
    <property type="match status" value="1"/>
</dbReference>
<evidence type="ECO:0000256" key="4">
    <source>
        <dbReference type="ARBA" id="ARBA00023163"/>
    </source>
</evidence>
<evidence type="ECO:0000313" key="7">
    <source>
        <dbReference type="Proteomes" id="UP000194151"/>
    </source>
</evidence>